<geneLocation type="plastid" evidence="4"/>
<protein>
    <recommendedName>
        <fullName evidence="5">Ycf36</fullName>
    </recommendedName>
</protein>
<evidence type="ECO:0000313" key="4">
    <source>
        <dbReference type="EMBL" id="QCI06591.1"/>
    </source>
</evidence>
<gene>
    <name evidence="4" type="primary">ycf36</name>
</gene>
<dbReference type="Pfam" id="PF06799">
    <property type="entry name" value="CGLD27-like"/>
    <property type="match status" value="1"/>
</dbReference>
<evidence type="ECO:0008006" key="5">
    <source>
        <dbReference type="Google" id="ProtNLM"/>
    </source>
</evidence>
<dbReference type="PANTHER" id="PTHR34214">
    <property type="match status" value="1"/>
</dbReference>
<keyword evidence="3" id="KW-1133">Transmembrane helix</keyword>
<evidence type="ECO:0000256" key="1">
    <source>
        <dbReference type="ARBA" id="ARBA00004474"/>
    </source>
</evidence>
<organism evidence="4">
    <name type="scientific">Erythroglossum lusitanicum</name>
    <dbReference type="NCBI Taxonomy" id="2575615"/>
    <lineage>
        <taxon>Eukaryota</taxon>
        <taxon>Rhodophyta</taxon>
        <taxon>Florideophyceae</taxon>
        <taxon>Rhodymeniophycidae</taxon>
        <taxon>Ceramiales</taxon>
        <taxon>Delesseriaceae</taxon>
        <taxon>Erythroglossum</taxon>
    </lineage>
</organism>
<feature type="transmembrane region" description="Helical" evidence="3">
    <location>
        <begin position="43"/>
        <end position="63"/>
    </location>
</feature>
<keyword evidence="2 4" id="KW-0934">Plastid</keyword>
<dbReference type="PANTHER" id="PTHR34214:SF3">
    <property type="entry name" value="PROTEIN CONSERVED IN THE GREEN LINEAGE AND DIATOMS 27, CHLOROPLASTIC"/>
    <property type="match status" value="1"/>
</dbReference>
<name>A0A4D6WV46_9FLOR</name>
<reference evidence="4" key="1">
    <citation type="journal article" date="2019" name="Mol. Phylogenet. Evol.">
        <title>Morphological evolution and classification of the red algal order Ceramiales inferred using plastid phylogenomics.</title>
        <authorList>
            <person name="Diaz-Tapia P."/>
            <person name="Pasella M.M."/>
            <person name="Verbruggen H."/>
            <person name="Maggs C.A."/>
        </authorList>
    </citation>
    <scope>NUCLEOTIDE SEQUENCE</scope>
    <source>
        <strain evidence="4">PD2950_5</strain>
    </source>
</reference>
<sequence length="165" mass="19736">MCISKSNCPVPFDQQPLNEYLALKKSWLFSVSTYKIRQYSFNILALFLSLLIICGFMLIFLFFNKINVYKILIIDVLIVNILIFLIFIRLYLGWSYIIKRLLSATICYEESGWYDGQIWIKSSASLTQDRLVGIYQILPYLVRIRYTFIILYFIFILSYFLYRLF</sequence>
<evidence type="ECO:0000256" key="3">
    <source>
        <dbReference type="SAM" id="Phobius"/>
    </source>
</evidence>
<evidence type="ECO:0000256" key="2">
    <source>
        <dbReference type="ARBA" id="ARBA00022640"/>
    </source>
</evidence>
<feature type="transmembrane region" description="Helical" evidence="3">
    <location>
        <begin position="144"/>
        <end position="162"/>
    </location>
</feature>
<feature type="transmembrane region" description="Helical" evidence="3">
    <location>
        <begin position="69"/>
        <end position="92"/>
    </location>
</feature>
<dbReference type="EMBL" id="MK814657">
    <property type="protein sequence ID" value="QCI06591.1"/>
    <property type="molecule type" value="Genomic_DNA"/>
</dbReference>
<accession>A0A4D6WV46</accession>
<dbReference type="GO" id="GO:0009536">
    <property type="term" value="C:plastid"/>
    <property type="evidence" value="ECO:0007669"/>
    <property type="project" value="UniProtKB-SubCell"/>
</dbReference>
<proteinExistence type="predicted"/>
<reference evidence="4" key="2">
    <citation type="submission" date="2019-04" db="EMBL/GenBank/DDBJ databases">
        <authorList>
            <person name="Pasella M."/>
        </authorList>
    </citation>
    <scope>NUCLEOTIDE SEQUENCE</scope>
    <source>
        <strain evidence="4">PD2950_5</strain>
    </source>
</reference>
<comment type="subcellular location">
    <subcellularLocation>
        <location evidence="1">Plastid</location>
    </subcellularLocation>
</comment>
<dbReference type="InterPro" id="IPR009631">
    <property type="entry name" value="CGLD27-like"/>
</dbReference>
<keyword evidence="3" id="KW-0812">Transmembrane</keyword>
<keyword evidence="3" id="KW-0472">Membrane</keyword>
<dbReference type="AlphaFoldDB" id="A0A4D6WV46"/>